<dbReference type="InParanoid" id="A0A1B6PKU2"/>
<dbReference type="EMBL" id="CM000765">
    <property type="protein sequence ID" value="KXG26277.1"/>
    <property type="molecule type" value="Genomic_DNA"/>
</dbReference>
<evidence type="ECO:0000256" key="4">
    <source>
        <dbReference type="ARBA" id="ARBA00022777"/>
    </source>
</evidence>
<dbReference type="UniPathway" id="UPA00109">
    <property type="reaction ID" value="UER00182"/>
</dbReference>
<accession>A0A1B6PKU2</accession>
<dbReference type="eggNOG" id="KOG2440">
    <property type="taxonomic scope" value="Eukaryota"/>
</dbReference>
<keyword evidence="2" id="KW-0808">Transferase</keyword>
<keyword evidence="8" id="KW-1185">Reference proteome</keyword>
<dbReference type="Pfam" id="PF00365">
    <property type="entry name" value="PFK"/>
    <property type="match status" value="1"/>
</dbReference>
<evidence type="ECO:0000256" key="1">
    <source>
        <dbReference type="ARBA" id="ARBA00022533"/>
    </source>
</evidence>
<dbReference type="InterPro" id="IPR035966">
    <property type="entry name" value="PKF_sf"/>
</dbReference>
<reference evidence="7 8" key="1">
    <citation type="journal article" date="2009" name="Nature">
        <title>The Sorghum bicolor genome and the diversification of grasses.</title>
        <authorList>
            <person name="Paterson A.H."/>
            <person name="Bowers J.E."/>
            <person name="Bruggmann R."/>
            <person name="Dubchak I."/>
            <person name="Grimwood J."/>
            <person name="Gundlach H."/>
            <person name="Haberer G."/>
            <person name="Hellsten U."/>
            <person name="Mitros T."/>
            <person name="Poliakov A."/>
            <person name="Schmutz J."/>
            <person name="Spannagl M."/>
            <person name="Tang H."/>
            <person name="Wang X."/>
            <person name="Wicker T."/>
            <person name="Bharti A.K."/>
            <person name="Chapman J."/>
            <person name="Feltus F.A."/>
            <person name="Gowik U."/>
            <person name="Grigoriev I.V."/>
            <person name="Lyons E."/>
            <person name="Maher C.A."/>
            <person name="Martis M."/>
            <person name="Narechania A."/>
            <person name="Otillar R.P."/>
            <person name="Penning B.W."/>
            <person name="Salamov A.A."/>
            <person name="Wang Y."/>
            <person name="Zhang L."/>
            <person name="Carpita N.C."/>
            <person name="Freeling M."/>
            <person name="Gingle A.R."/>
            <person name="Hash C.T."/>
            <person name="Keller B."/>
            <person name="Klein P."/>
            <person name="Kresovich S."/>
            <person name="McCann M.C."/>
            <person name="Ming R."/>
            <person name="Peterson D.G."/>
            <person name="Mehboob-ur-Rahman"/>
            <person name="Ware D."/>
            <person name="Westhoff P."/>
            <person name="Mayer K.F."/>
            <person name="Messing J."/>
            <person name="Rokhsar D.S."/>
        </authorList>
    </citation>
    <scope>NUCLEOTIDE SEQUENCE [LARGE SCALE GENOMIC DNA]</scope>
    <source>
        <strain evidence="8">cv. BTx623</strain>
    </source>
</reference>
<gene>
    <name evidence="7" type="ORF">SORBI_3006G074800</name>
</gene>
<reference evidence="8" key="2">
    <citation type="journal article" date="2018" name="Plant J.">
        <title>The Sorghum bicolor reference genome: improved assembly, gene annotations, a transcriptome atlas, and signatures of genome organization.</title>
        <authorList>
            <person name="McCormick R.F."/>
            <person name="Truong S.K."/>
            <person name="Sreedasyam A."/>
            <person name="Jenkins J."/>
            <person name="Shu S."/>
            <person name="Sims D."/>
            <person name="Kennedy M."/>
            <person name="Amirebrahimi M."/>
            <person name="Weers B.D."/>
            <person name="McKinley B."/>
            <person name="Mattison A."/>
            <person name="Morishige D.T."/>
            <person name="Grimwood J."/>
            <person name="Schmutz J."/>
            <person name="Mullet J.E."/>
        </authorList>
    </citation>
    <scope>NUCLEOTIDE SEQUENCE [LARGE SCALE GENOMIC DNA]</scope>
    <source>
        <strain evidence="8">cv. BTx623</strain>
    </source>
</reference>
<evidence type="ECO:0000259" key="6">
    <source>
        <dbReference type="Pfam" id="PF00365"/>
    </source>
</evidence>
<evidence type="ECO:0000256" key="5">
    <source>
        <dbReference type="ARBA" id="ARBA00022842"/>
    </source>
</evidence>
<protein>
    <recommendedName>
        <fullName evidence="6">Phosphofructokinase domain-containing protein</fullName>
    </recommendedName>
</protein>
<keyword evidence="1" id="KW-0021">Allosteric enzyme</keyword>
<dbReference type="InterPro" id="IPR050929">
    <property type="entry name" value="PFKA"/>
</dbReference>
<dbReference type="InterPro" id="IPR000023">
    <property type="entry name" value="Phosphofructokinase_dom"/>
</dbReference>
<evidence type="ECO:0000256" key="3">
    <source>
        <dbReference type="ARBA" id="ARBA00022723"/>
    </source>
</evidence>
<evidence type="ECO:0000256" key="2">
    <source>
        <dbReference type="ARBA" id="ARBA00022679"/>
    </source>
</evidence>
<dbReference type="GO" id="GO:0003872">
    <property type="term" value="F:6-phosphofructokinase activity"/>
    <property type="evidence" value="ECO:0007669"/>
    <property type="project" value="InterPro"/>
</dbReference>
<organism evidence="7 8">
    <name type="scientific">Sorghum bicolor</name>
    <name type="common">Sorghum</name>
    <name type="synonym">Sorghum vulgare</name>
    <dbReference type="NCBI Taxonomy" id="4558"/>
    <lineage>
        <taxon>Eukaryota</taxon>
        <taxon>Viridiplantae</taxon>
        <taxon>Streptophyta</taxon>
        <taxon>Embryophyta</taxon>
        <taxon>Tracheophyta</taxon>
        <taxon>Spermatophyta</taxon>
        <taxon>Magnoliopsida</taxon>
        <taxon>Liliopsida</taxon>
        <taxon>Poales</taxon>
        <taxon>Poaceae</taxon>
        <taxon>PACMAD clade</taxon>
        <taxon>Panicoideae</taxon>
        <taxon>Andropogonodae</taxon>
        <taxon>Andropogoneae</taxon>
        <taxon>Sorghinae</taxon>
        <taxon>Sorghum</taxon>
    </lineage>
</organism>
<dbReference type="Proteomes" id="UP000000768">
    <property type="component" value="Chromosome 6"/>
</dbReference>
<evidence type="ECO:0000313" key="8">
    <source>
        <dbReference type="Proteomes" id="UP000000768"/>
    </source>
</evidence>
<dbReference type="Gramene" id="KXG26277">
    <property type="protein sequence ID" value="KXG26277"/>
    <property type="gene ID" value="SORBI_3006G074800"/>
</dbReference>
<feature type="domain" description="Phosphofructokinase" evidence="6">
    <location>
        <begin position="2"/>
        <end position="94"/>
    </location>
</feature>
<dbReference type="Gene3D" id="3.40.50.460">
    <property type="entry name" value="Phosphofructokinase domain"/>
    <property type="match status" value="1"/>
</dbReference>
<dbReference type="STRING" id="4558.A0A1B6PKU2"/>
<keyword evidence="3" id="KW-0479">Metal-binding</keyword>
<keyword evidence="5" id="KW-0460">Magnesium</keyword>
<dbReference type="OMA" id="HIAMYAM"/>
<proteinExistence type="predicted"/>
<keyword evidence="4" id="KW-0418">Kinase</keyword>
<dbReference type="SUPFAM" id="SSF53784">
    <property type="entry name" value="Phosphofructokinase"/>
    <property type="match status" value="1"/>
</dbReference>
<dbReference type="GO" id="GO:0046872">
    <property type="term" value="F:metal ion binding"/>
    <property type="evidence" value="ECO:0007669"/>
    <property type="project" value="UniProtKB-KW"/>
</dbReference>
<name>A0A1B6PKU2_SORBI</name>
<dbReference type="AlphaFoldDB" id="A0A1B6PKU2"/>
<evidence type="ECO:0000313" key="7">
    <source>
        <dbReference type="EMBL" id="KXG26277.1"/>
    </source>
</evidence>
<dbReference type="PANTHER" id="PTHR45770">
    <property type="entry name" value="ATP-DEPENDENT 6-PHOSPHOFRUCTOKINASE 1"/>
    <property type="match status" value="1"/>
</dbReference>
<sequence>MVDNNVGIIDRSFGFHTALEAAQRASTAANDVGLMKLMGQSTSHIAMYAMLSIHEVDCRLIPRRMAGGLFEFLYCVHSRGRPHRMVILAEGAGQRLIPRPDPQQQQHDKSGNPVFLNIGAWLKAELGALAEEHVGELLTLKYIDPTYMVHAVAADNLD</sequence>